<dbReference type="Proteomes" id="UP000437875">
    <property type="component" value="Unassembled WGS sequence"/>
</dbReference>
<dbReference type="SUPFAM" id="SSF52540">
    <property type="entry name" value="P-loop containing nucleoside triphosphate hydrolases"/>
    <property type="match status" value="1"/>
</dbReference>
<evidence type="ECO:0000313" key="3">
    <source>
        <dbReference type="Proteomes" id="UP000437875"/>
    </source>
</evidence>
<dbReference type="InterPro" id="IPR027417">
    <property type="entry name" value="P-loop_NTPase"/>
</dbReference>
<dbReference type="PANTHER" id="PTHR47957:SF3">
    <property type="entry name" value="ATP-DEPENDENT HELICASE HRQ1"/>
    <property type="match status" value="1"/>
</dbReference>
<dbReference type="GO" id="GO:0003676">
    <property type="term" value="F:nucleic acid binding"/>
    <property type="evidence" value="ECO:0007669"/>
    <property type="project" value="InterPro"/>
</dbReference>
<gene>
    <name evidence="2" type="ORF">GP711_25045</name>
</gene>
<dbReference type="EMBL" id="WSGM01000127">
    <property type="protein sequence ID" value="KAE9726183.1"/>
    <property type="molecule type" value="Genomic_DNA"/>
</dbReference>
<keyword evidence="2" id="KW-0547">Nucleotide-binding</keyword>
<dbReference type="GO" id="GO:0005524">
    <property type="term" value="F:ATP binding"/>
    <property type="evidence" value="ECO:0007669"/>
    <property type="project" value="InterPro"/>
</dbReference>
<dbReference type="AlphaFoldDB" id="A0A6N6WPR3"/>
<comment type="caution">
    <text evidence="2">The sequence shown here is derived from an EMBL/GenBank/DDBJ whole genome shotgun (WGS) entry which is preliminary data.</text>
</comment>
<dbReference type="GO" id="GO:0036297">
    <property type="term" value="P:interstrand cross-link repair"/>
    <property type="evidence" value="ECO:0007669"/>
    <property type="project" value="TreeGrafter"/>
</dbReference>
<dbReference type="Pfam" id="PF00270">
    <property type="entry name" value="DEAD"/>
    <property type="match status" value="1"/>
</dbReference>
<dbReference type="Gene3D" id="3.40.50.300">
    <property type="entry name" value="P-loop containing nucleotide triphosphate hydrolases"/>
    <property type="match status" value="1"/>
</dbReference>
<dbReference type="GO" id="GO:0006289">
    <property type="term" value="P:nucleotide-excision repair"/>
    <property type="evidence" value="ECO:0007669"/>
    <property type="project" value="TreeGrafter"/>
</dbReference>
<dbReference type="InterPro" id="IPR014001">
    <property type="entry name" value="Helicase_ATP-bd"/>
</dbReference>
<accession>A0A6N6WPR3</accession>
<dbReference type="PROSITE" id="PS51192">
    <property type="entry name" value="HELICASE_ATP_BIND_1"/>
    <property type="match status" value="1"/>
</dbReference>
<protein>
    <submittedName>
        <fullName evidence="2">DEAD/DEAH box helicase</fullName>
    </submittedName>
</protein>
<dbReference type="InterPro" id="IPR011545">
    <property type="entry name" value="DEAD/DEAH_box_helicase_dom"/>
</dbReference>
<evidence type="ECO:0000259" key="1">
    <source>
        <dbReference type="PROSITE" id="PS51192"/>
    </source>
</evidence>
<name>A0A6N6WPR3_ECOLX</name>
<organism evidence="2 3">
    <name type="scientific">Escherichia coli</name>
    <dbReference type="NCBI Taxonomy" id="562"/>
    <lineage>
        <taxon>Bacteria</taxon>
        <taxon>Pseudomonadati</taxon>
        <taxon>Pseudomonadota</taxon>
        <taxon>Gammaproteobacteria</taxon>
        <taxon>Enterobacterales</taxon>
        <taxon>Enterobacteriaceae</taxon>
        <taxon>Escherichia</taxon>
    </lineage>
</organism>
<feature type="domain" description="Helicase ATP-binding" evidence="1">
    <location>
        <begin position="1"/>
        <end position="179"/>
    </location>
</feature>
<keyword evidence="2" id="KW-0067">ATP-binding</keyword>
<evidence type="ECO:0000313" key="2">
    <source>
        <dbReference type="EMBL" id="KAE9726183.1"/>
    </source>
</evidence>
<reference evidence="2 3" key="1">
    <citation type="submission" date="2019-10" db="EMBL/GenBank/DDBJ databases">
        <title>Antimicrobial-resistant enteric bacteria are widely distributed amongst people, animals and the environment in northern Tanzania.</title>
        <authorList>
            <person name="Subbiah M."/>
            <person name="Call D.R."/>
        </authorList>
    </citation>
    <scope>NUCLEOTIDE SEQUENCE [LARGE SCALE GENOMIC DNA]</scope>
    <source>
        <strain evidence="2 3">TzEc067</strain>
    </source>
</reference>
<keyword evidence="2" id="KW-0378">Hydrolase</keyword>
<proteinExistence type="predicted"/>
<sequence>MRQQKSTRQSLTGTQAIFLYPLNALINSQQERLREWTRGFKGKIRFALYNGETRHTKYEVQEDQLKVPEQALSREAIYEAPPSIMVTNTTMLEYMLIRRKDAPIIEKSQGMLKYIVLDEAHSYIGSQAAELALLLRRVMQAFNVGPGTDKPVQIIATSATIGEDSPEGNKVLAKFVADLAGVTERDVKVVRGYRQIPRVSESLIRHEYPTSLTSLKSLSPQDLYQQLCHYRVAQQLRQALTHPGRQAVRLSELLNVARRTWPDINHRELLQLLDLMARSREGELAFTPLRMHGFIRTLAGLWACSNKQCSHKAHELNQSDWPFGQVWFEQRQYCDCGAPVFEVLRCSGCGSAYLSAKEEMRGDGTSWLVAQPAAAEVDEFALDVDVYSEDEDNDELDNNSQFDRLIASDGEKYIISLEETTAGKIDSEAQKHYEINLLRPESRGEGRNNSFACVCCGDTQRKNNPLFRPLRLGAPFFLNEIIPTLLEFSPLPQTR</sequence>
<feature type="non-terminal residue" evidence="2">
    <location>
        <position position="495"/>
    </location>
</feature>
<keyword evidence="2" id="KW-0347">Helicase</keyword>
<dbReference type="GO" id="GO:0043138">
    <property type="term" value="F:3'-5' DNA helicase activity"/>
    <property type="evidence" value="ECO:0007669"/>
    <property type="project" value="TreeGrafter"/>
</dbReference>
<dbReference type="PANTHER" id="PTHR47957">
    <property type="entry name" value="ATP-DEPENDENT HELICASE HRQ1"/>
    <property type="match status" value="1"/>
</dbReference>